<evidence type="ECO:0000313" key="2">
    <source>
        <dbReference type="Proteomes" id="UP000249390"/>
    </source>
</evidence>
<reference evidence="1 2" key="1">
    <citation type="submission" date="2018-06" db="EMBL/GenBank/DDBJ databases">
        <title>The Genome of Cuscuta australis (Dodder) Provides Insight into the Evolution of Plant Parasitism.</title>
        <authorList>
            <person name="Liu H."/>
        </authorList>
    </citation>
    <scope>NUCLEOTIDE SEQUENCE [LARGE SCALE GENOMIC DNA]</scope>
    <source>
        <strain evidence="2">cv. Yunnan</strain>
        <tissue evidence="1">Vines</tissue>
    </source>
</reference>
<dbReference type="Proteomes" id="UP000249390">
    <property type="component" value="Unassembled WGS sequence"/>
</dbReference>
<proteinExistence type="predicted"/>
<dbReference type="EMBL" id="NQVE01000192">
    <property type="protein sequence ID" value="RAL40782.1"/>
    <property type="molecule type" value="Genomic_DNA"/>
</dbReference>
<accession>A0A328D4Q0</accession>
<organism evidence="1 2">
    <name type="scientific">Cuscuta australis</name>
    <dbReference type="NCBI Taxonomy" id="267555"/>
    <lineage>
        <taxon>Eukaryota</taxon>
        <taxon>Viridiplantae</taxon>
        <taxon>Streptophyta</taxon>
        <taxon>Embryophyta</taxon>
        <taxon>Tracheophyta</taxon>
        <taxon>Spermatophyta</taxon>
        <taxon>Magnoliopsida</taxon>
        <taxon>eudicotyledons</taxon>
        <taxon>Gunneridae</taxon>
        <taxon>Pentapetalae</taxon>
        <taxon>asterids</taxon>
        <taxon>lamiids</taxon>
        <taxon>Solanales</taxon>
        <taxon>Convolvulaceae</taxon>
        <taxon>Cuscuteae</taxon>
        <taxon>Cuscuta</taxon>
        <taxon>Cuscuta subgen. Grammica</taxon>
        <taxon>Cuscuta sect. Cleistogrammica</taxon>
    </lineage>
</organism>
<evidence type="ECO:0000313" key="1">
    <source>
        <dbReference type="EMBL" id="RAL40782.1"/>
    </source>
</evidence>
<keyword evidence="2" id="KW-1185">Reference proteome</keyword>
<name>A0A328D4Q0_9ASTE</name>
<comment type="caution">
    <text evidence="1">The sequence shown here is derived from an EMBL/GenBank/DDBJ whole genome shotgun (WGS) entry which is preliminary data.</text>
</comment>
<sequence>MIVINEIWGKNNKEPLDQLKAQKKHTRIWRNDKGNILNKGMRPLATKEYVSTTVDGLESGDSFAQRKR</sequence>
<gene>
    <name evidence="1" type="ORF">DM860_008480</name>
</gene>
<dbReference type="AlphaFoldDB" id="A0A328D4Q0"/>
<protein>
    <submittedName>
        <fullName evidence="1">Uncharacterized protein</fullName>
    </submittedName>
</protein>